<dbReference type="InterPro" id="IPR052158">
    <property type="entry name" value="INH-QAR"/>
</dbReference>
<dbReference type="AlphaFoldDB" id="A0A7W6G226"/>
<dbReference type="PROSITE" id="PS01124">
    <property type="entry name" value="HTH_ARAC_FAMILY_2"/>
    <property type="match status" value="1"/>
</dbReference>
<protein>
    <submittedName>
        <fullName evidence="4">Transcriptional regulator GlxA family with amidase domain</fullName>
    </submittedName>
</protein>
<dbReference type="PANTHER" id="PTHR43130:SF3">
    <property type="entry name" value="HTH-TYPE TRANSCRIPTIONAL REGULATOR RV1931C"/>
    <property type="match status" value="1"/>
</dbReference>
<dbReference type="Gene3D" id="3.40.50.880">
    <property type="match status" value="1"/>
</dbReference>
<keyword evidence="1" id="KW-0805">Transcription regulation</keyword>
<dbReference type="InterPro" id="IPR002818">
    <property type="entry name" value="DJ-1/PfpI"/>
</dbReference>
<dbReference type="EMBL" id="JACIDV010000007">
    <property type="protein sequence ID" value="MBB3946638.1"/>
    <property type="molecule type" value="Genomic_DNA"/>
</dbReference>
<dbReference type="InterPro" id="IPR029062">
    <property type="entry name" value="Class_I_gatase-like"/>
</dbReference>
<dbReference type="SMART" id="SM00342">
    <property type="entry name" value="HTH_ARAC"/>
    <property type="match status" value="1"/>
</dbReference>
<reference evidence="4 5" key="1">
    <citation type="submission" date="2020-08" db="EMBL/GenBank/DDBJ databases">
        <title>Genomic Encyclopedia of Type Strains, Phase IV (KMG-IV): sequencing the most valuable type-strain genomes for metagenomic binning, comparative biology and taxonomic classification.</title>
        <authorList>
            <person name="Goeker M."/>
        </authorList>
    </citation>
    <scope>NUCLEOTIDE SEQUENCE [LARGE SCALE GENOMIC DNA]</scope>
    <source>
        <strain evidence="4 5">DSM 26438</strain>
    </source>
</reference>
<dbReference type="Pfam" id="PF12833">
    <property type="entry name" value="HTH_18"/>
    <property type="match status" value="1"/>
</dbReference>
<dbReference type="PANTHER" id="PTHR43130">
    <property type="entry name" value="ARAC-FAMILY TRANSCRIPTIONAL REGULATOR"/>
    <property type="match status" value="1"/>
</dbReference>
<sequence>MTMSGGRAQTILIPVFVVLPPQTLLLDVAGPVEVLRYANQEQDAVRFDCRYVAASDTQTTTIGLALAGLEALPEELPPHALVLISGGSLLETKQGGAGQERRVLADWLRQVVRNDTTIVSICSGALIAAEAGVFDGHQCTTHADCITELRRLAPLAHVLDNRLFVEDGRRFSSAGISTGIDLLLHIVSSLTSPVIASRIAQIMVIYIRRTAHDPQISPWLSGRNHIHPSVHKAQDAIVADPAADWSLARIAKAAGLSERHLSRLFRDHTGVSVVDYINLMRVNLARDILAHSRLDMEAVAERSGFASARHLRRVWQQHHEQPPSFYRTLSS</sequence>
<gene>
    <name evidence="4" type="ORF">GGQ73_002592</name>
</gene>
<dbReference type="Pfam" id="PF01965">
    <property type="entry name" value="DJ-1_PfpI"/>
    <property type="match status" value="1"/>
</dbReference>
<evidence type="ECO:0000256" key="1">
    <source>
        <dbReference type="ARBA" id="ARBA00023015"/>
    </source>
</evidence>
<evidence type="ECO:0000313" key="5">
    <source>
        <dbReference type="Proteomes" id="UP000565286"/>
    </source>
</evidence>
<dbReference type="Gene3D" id="1.10.10.60">
    <property type="entry name" value="Homeodomain-like"/>
    <property type="match status" value="1"/>
</dbReference>
<dbReference type="CDD" id="cd03137">
    <property type="entry name" value="GATase1_AraC_1"/>
    <property type="match status" value="1"/>
</dbReference>
<evidence type="ECO:0000256" key="2">
    <source>
        <dbReference type="ARBA" id="ARBA00023163"/>
    </source>
</evidence>
<comment type="caution">
    <text evidence="4">The sequence shown here is derived from an EMBL/GenBank/DDBJ whole genome shotgun (WGS) entry which is preliminary data.</text>
</comment>
<name>A0A7W6G226_9HYPH</name>
<dbReference type="GO" id="GO:0003700">
    <property type="term" value="F:DNA-binding transcription factor activity"/>
    <property type="evidence" value="ECO:0007669"/>
    <property type="project" value="InterPro"/>
</dbReference>
<feature type="domain" description="HTH araC/xylS-type" evidence="3">
    <location>
        <begin position="231"/>
        <end position="329"/>
    </location>
</feature>
<dbReference type="SUPFAM" id="SSF52317">
    <property type="entry name" value="Class I glutamine amidotransferase-like"/>
    <property type="match status" value="1"/>
</dbReference>
<evidence type="ECO:0000313" key="4">
    <source>
        <dbReference type="EMBL" id="MBB3946638.1"/>
    </source>
</evidence>
<keyword evidence="2" id="KW-0804">Transcription</keyword>
<evidence type="ECO:0000259" key="3">
    <source>
        <dbReference type="PROSITE" id="PS01124"/>
    </source>
</evidence>
<dbReference type="InterPro" id="IPR009057">
    <property type="entry name" value="Homeodomain-like_sf"/>
</dbReference>
<organism evidence="4 5">
    <name type="scientific">Rhizobium skierniewicense</name>
    <dbReference type="NCBI Taxonomy" id="984260"/>
    <lineage>
        <taxon>Bacteria</taxon>
        <taxon>Pseudomonadati</taxon>
        <taxon>Pseudomonadota</taxon>
        <taxon>Alphaproteobacteria</taxon>
        <taxon>Hyphomicrobiales</taxon>
        <taxon>Rhizobiaceae</taxon>
        <taxon>Rhizobium/Agrobacterium group</taxon>
        <taxon>Rhizobium</taxon>
    </lineage>
</organism>
<dbReference type="InterPro" id="IPR018060">
    <property type="entry name" value="HTH_AraC"/>
</dbReference>
<dbReference type="SUPFAM" id="SSF46689">
    <property type="entry name" value="Homeodomain-like"/>
    <property type="match status" value="2"/>
</dbReference>
<accession>A0A7W6G226</accession>
<keyword evidence="5" id="KW-1185">Reference proteome</keyword>
<proteinExistence type="predicted"/>
<dbReference type="Proteomes" id="UP000565286">
    <property type="component" value="Unassembled WGS sequence"/>
</dbReference>
<dbReference type="GO" id="GO:0043565">
    <property type="term" value="F:sequence-specific DNA binding"/>
    <property type="evidence" value="ECO:0007669"/>
    <property type="project" value="InterPro"/>
</dbReference>